<feature type="coiled-coil region" evidence="1">
    <location>
        <begin position="158"/>
        <end position="238"/>
    </location>
</feature>
<dbReference type="EMBL" id="CAACVG010014609">
    <property type="protein sequence ID" value="VEN63428.1"/>
    <property type="molecule type" value="Genomic_DNA"/>
</dbReference>
<dbReference type="AlphaFoldDB" id="A0A653DT89"/>
<evidence type="ECO:0000256" key="1">
    <source>
        <dbReference type="SAM" id="Coils"/>
    </source>
</evidence>
<dbReference type="OrthoDB" id="10264298at2759"/>
<evidence type="ECO:0008006" key="4">
    <source>
        <dbReference type="Google" id="ProtNLM"/>
    </source>
</evidence>
<protein>
    <recommendedName>
        <fullName evidence="4">DUF4201 domain-containing protein</fullName>
    </recommendedName>
</protein>
<evidence type="ECO:0000313" key="3">
    <source>
        <dbReference type="Proteomes" id="UP000410492"/>
    </source>
</evidence>
<gene>
    <name evidence="2" type="ORF">CALMAC_LOCUS20244</name>
</gene>
<organism evidence="2 3">
    <name type="scientific">Callosobruchus maculatus</name>
    <name type="common">Southern cowpea weevil</name>
    <name type="synonym">Pulse bruchid</name>
    <dbReference type="NCBI Taxonomy" id="64391"/>
    <lineage>
        <taxon>Eukaryota</taxon>
        <taxon>Metazoa</taxon>
        <taxon>Ecdysozoa</taxon>
        <taxon>Arthropoda</taxon>
        <taxon>Hexapoda</taxon>
        <taxon>Insecta</taxon>
        <taxon>Pterygota</taxon>
        <taxon>Neoptera</taxon>
        <taxon>Endopterygota</taxon>
        <taxon>Coleoptera</taxon>
        <taxon>Polyphaga</taxon>
        <taxon>Cucujiformia</taxon>
        <taxon>Chrysomeloidea</taxon>
        <taxon>Chrysomelidae</taxon>
        <taxon>Bruchinae</taxon>
        <taxon>Bruchini</taxon>
        <taxon>Callosobruchus</taxon>
    </lineage>
</organism>
<reference evidence="2 3" key="1">
    <citation type="submission" date="2019-01" db="EMBL/GenBank/DDBJ databases">
        <authorList>
            <person name="Sayadi A."/>
        </authorList>
    </citation>
    <scope>NUCLEOTIDE SEQUENCE [LARGE SCALE GENOMIC DNA]</scope>
</reference>
<sequence length="320" mass="37256">MFLSNGFTYLLNRLSTASNSNLAIVNFDLWNRFTVIQVIYKLLYSLRKMSLRQPAWDKICEFTTKPTYLLHDEYMVSKTVTDEMPNVHNSGDDVKRDLQTRHCIALGKLTETEARLKAARKFITKRRVTLDKQWEHLALKEAELRNNFITFSNSSSKIAEMTAVIKAKVKENAELREDLKILQETKARMDATIKKHYLYEGKLIEEKNFVIMGLNNQIANLQARYENANIKSLESEQLVIQIKNNAIQRMSEIDQVKTSIWNLCTHMAQGKRQPMKIKKDNLEEQVMYIKRTLTELAKVNQLLKKQARIAKLKKKVGTDK</sequence>
<keyword evidence="1" id="KW-0175">Coiled coil</keyword>
<evidence type="ECO:0000313" key="2">
    <source>
        <dbReference type="EMBL" id="VEN63428.1"/>
    </source>
</evidence>
<dbReference type="Proteomes" id="UP000410492">
    <property type="component" value="Unassembled WGS sequence"/>
</dbReference>
<keyword evidence="3" id="KW-1185">Reference proteome</keyword>
<accession>A0A653DT89</accession>
<proteinExistence type="predicted"/>
<name>A0A653DT89_CALMS</name>